<dbReference type="InterPro" id="IPR005519">
    <property type="entry name" value="Acid_phosphat_B-like"/>
</dbReference>
<name>A0ABM9ELZ3_9BACI</name>
<dbReference type="SFLD" id="SFLDG01125">
    <property type="entry name" value="C1.1:_Acid_Phosphatase_Like"/>
    <property type="match status" value="1"/>
</dbReference>
<dbReference type="PROSITE" id="PS51257">
    <property type="entry name" value="PROKAR_LIPOPROTEIN"/>
    <property type="match status" value="1"/>
</dbReference>
<dbReference type="Gene3D" id="3.40.50.1000">
    <property type="entry name" value="HAD superfamily/HAD-like"/>
    <property type="match status" value="1"/>
</dbReference>
<dbReference type="InterPro" id="IPR023214">
    <property type="entry name" value="HAD_sf"/>
</dbReference>
<comment type="caution">
    <text evidence="3">The sequence shown here is derived from an EMBL/GenBank/DDBJ whole genome shotgun (WGS) entry which is preliminary data.</text>
</comment>
<sequence>MKKIAALITAAVLALSLSAISACAQTGTSTPASLAEQNTMSVLWFQTSGEAKALFYQGYNIGKMRLDEILNKKVMKKGLKPAIVLDLDETVIDNSPLFAGKIVSREGFPLNWSLWVDRAEAKALPGAIEFLKYADSKGVAIFYISNRKETKKAVTIKNLLAVGAPQADADHVFLKQKGERGKEDRRGQVARTHEVVLLFGDNLGDFSGFDELTVSGRIGAVNKQKEEFGRKLIVFPNPMYGDWEGAIYHYDSIKSIDERLKLRKNSLQPFQP</sequence>
<dbReference type="EMBL" id="CALBWS010000002">
    <property type="protein sequence ID" value="CAH2713617.1"/>
    <property type="molecule type" value="Genomic_DNA"/>
</dbReference>
<feature type="signal peptide" evidence="2">
    <location>
        <begin position="1"/>
        <end position="24"/>
    </location>
</feature>
<dbReference type="SFLD" id="SFLDS00003">
    <property type="entry name" value="Haloacid_Dehalogenase"/>
    <property type="match status" value="1"/>
</dbReference>
<protein>
    <submittedName>
        <fullName evidence="3">Lipoprotein E</fullName>
    </submittedName>
</protein>
<feature type="chain" id="PRO_5047473529" evidence="2">
    <location>
        <begin position="25"/>
        <end position="272"/>
    </location>
</feature>
<keyword evidence="1 2" id="KW-0732">Signal</keyword>
<evidence type="ECO:0000256" key="1">
    <source>
        <dbReference type="ARBA" id="ARBA00022729"/>
    </source>
</evidence>
<dbReference type="PANTHER" id="PTHR31284:SF10">
    <property type="entry name" value="ACID PHOSPHATASE-LIKE PROTEIN"/>
    <property type="match status" value="1"/>
</dbReference>
<dbReference type="Pfam" id="PF03767">
    <property type="entry name" value="Acid_phosphat_B"/>
    <property type="match status" value="1"/>
</dbReference>
<gene>
    <name evidence="3" type="primary">hel</name>
    <name evidence="3" type="ORF">BACCIP111895_00753</name>
</gene>
<dbReference type="InterPro" id="IPR036412">
    <property type="entry name" value="HAD-like_sf"/>
</dbReference>
<keyword evidence="4" id="KW-1185">Reference proteome</keyword>
<dbReference type="NCBIfam" id="TIGR01533">
    <property type="entry name" value="lipo_e_P4"/>
    <property type="match status" value="1"/>
</dbReference>
<dbReference type="InterPro" id="IPR006423">
    <property type="entry name" value="Lipo_e_P4"/>
</dbReference>
<dbReference type="PANTHER" id="PTHR31284">
    <property type="entry name" value="ACID PHOSPHATASE-LIKE PROTEIN"/>
    <property type="match status" value="1"/>
</dbReference>
<dbReference type="RefSeq" id="WP_248733953.1">
    <property type="nucleotide sequence ID" value="NZ_CALBWS010000002.1"/>
</dbReference>
<evidence type="ECO:0000256" key="2">
    <source>
        <dbReference type="SAM" id="SignalP"/>
    </source>
</evidence>
<evidence type="ECO:0000313" key="4">
    <source>
        <dbReference type="Proteomes" id="UP000838308"/>
    </source>
</evidence>
<dbReference type="SUPFAM" id="SSF56784">
    <property type="entry name" value="HAD-like"/>
    <property type="match status" value="1"/>
</dbReference>
<proteinExistence type="predicted"/>
<dbReference type="CDD" id="cd07534">
    <property type="entry name" value="HAD_CAP"/>
    <property type="match status" value="1"/>
</dbReference>
<dbReference type="PIRSF" id="PIRSF019271">
    <property type="entry name" value="Acid_Ptase_C"/>
    <property type="match status" value="1"/>
</dbReference>
<dbReference type="Proteomes" id="UP000838308">
    <property type="component" value="Unassembled WGS sequence"/>
</dbReference>
<organism evidence="3 4">
    <name type="scientific">Neobacillus rhizosphaerae</name>
    <dbReference type="NCBI Taxonomy" id="2880965"/>
    <lineage>
        <taxon>Bacteria</taxon>
        <taxon>Bacillati</taxon>
        <taxon>Bacillota</taxon>
        <taxon>Bacilli</taxon>
        <taxon>Bacillales</taxon>
        <taxon>Bacillaceae</taxon>
        <taxon>Neobacillus</taxon>
    </lineage>
</organism>
<accession>A0ABM9ELZ3</accession>
<reference evidence="3" key="1">
    <citation type="submission" date="2022-04" db="EMBL/GenBank/DDBJ databases">
        <authorList>
            <person name="Criscuolo A."/>
        </authorList>
    </citation>
    <scope>NUCLEOTIDE SEQUENCE</scope>
    <source>
        <strain evidence="3">CIP111895</strain>
    </source>
</reference>
<keyword evidence="3" id="KW-0449">Lipoprotein</keyword>
<evidence type="ECO:0000313" key="3">
    <source>
        <dbReference type="EMBL" id="CAH2713617.1"/>
    </source>
</evidence>